<evidence type="ECO:0000313" key="1">
    <source>
        <dbReference type="EMBL" id="TFH81243.1"/>
    </source>
</evidence>
<dbReference type="Proteomes" id="UP000297872">
    <property type="component" value="Unassembled WGS sequence"/>
</dbReference>
<dbReference type="EMBL" id="SGVY01000016">
    <property type="protein sequence ID" value="TFH81243.1"/>
    <property type="molecule type" value="Genomic_DNA"/>
</dbReference>
<accession>A0A4Y8VLP6</accession>
<keyword evidence="2" id="KW-1185">Reference proteome</keyword>
<organism evidence="1 2">
    <name type="scientific">Segatella hominis</name>
    <dbReference type="NCBI Taxonomy" id="2518605"/>
    <lineage>
        <taxon>Bacteria</taxon>
        <taxon>Pseudomonadati</taxon>
        <taxon>Bacteroidota</taxon>
        <taxon>Bacteroidia</taxon>
        <taxon>Bacteroidales</taxon>
        <taxon>Prevotellaceae</taxon>
        <taxon>Segatella</taxon>
    </lineage>
</organism>
<sequence length="213" mass="24945">MDTLLNSATFRLQYNFPRDYTANVKISLYKRDKSFKLRYLYKARESDYYINYSGVSCEFGQDSINFDVDREPEKQFKEVCFHWYRMQVNSEHDPVTKAWGMTSGIFKMGLHILTPYVYDTSTNRFTLYLRFEGQFGYFAKEFSRISGLNISEADMPSMMLSVTNNSVSLNRVIGMNGTQPQLQLVKILDNPVEFINMTLGAYFAFENHRTPLF</sequence>
<dbReference type="RefSeq" id="WP_134843347.1">
    <property type="nucleotide sequence ID" value="NZ_JBOLBK010000023.1"/>
</dbReference>
<comment type="caution">
    <text evidence="1">The sequence shown here is derived from an EMBL/GenBank/DDBJ whole genome shotgun (WGS) entry which is preliminary data.</text>
</comment>
<protein>
    <submittedName>
        <fullName evidence="1">Uncharacterized protein</fullName>
    </submittedName>
</protein>
<gene>
    <name evidence="1" type="ORF">EXN75_07700</name>
</gene>
<dbReference type="AlphaFoldDB" id="A0A4Y8VLP6"/>
<evidence type="ECO:0000313" key="2">
    <source>
        <dbReference type="Proteomes" id="UP000297872"/>
    </source>
</evidence>
<name>A0A4Y8VLP6_9BACT</name>
<dbReference type="GeneID" id="302995173"/>
<reference evidence="1 2" key="1">
    <citation type="submission" date="2019-02" db="EMBL/GenBank/DDBJ databases">
        <title>Draft Genome Sequence of the Prevotella sp. BCRC 81118, Isolated from Human Feces.</title>
        <authorList>
            <person name="Huang C.-H."/>
        </authorList>
    </citation>
    <scope>NUCLEOTIDE SEQUENCE [LARGE SCALE GENOMIC DNA]</scope>
    <source>
        <strain evidence="1 2">BCRC 81118</strain>
    </source>
</reference>
<proteinExistence type="predicted"/>